<evidence type="ECO:0000313" key="1">
    <source>
        <dbReference type="EMBL" id="SVB99240.1"/>
    </source>
</evidence>
<dbReference type="InterPro" id="IPR029044">
    <property type="entry name" value="Nucleotide-diphossugar_trans"/>
</dbReference>
<reference evidence="1" key="1">
    <citation type="submission" date="2018-05" db="EMBL/GenBank/DDBJ databases">
        <authorList>
            <person name="Lanie J.A."/>
            <person name="Ng W.-L."/>
            <person name="Kazmierczak K.M."/>
            <person name="Andrzejewski T.M."/>
            <person name="Davidsen T.M."/>
            <person name="Wayne K.J."/>
            <person name="Tettelin H."/>
            <person name="Glass J.I."/>
            <person name="Rusch D."/>
            <person name="Podicherti R."/>
            <person name="Tsui H.-C.T."/>
            <person name="Winkler M.E."/>
        </authorList>
    </citation>
    <scope>NUCLEOTIDE SEQUENCE</scope>
</reference>
<sequence>MDKIYVGWDSREDIAYQVCEHSILNRSKTTDVIPLKQSDLRDSGTYTREKDKLGSTEFTFTRFLVPHLQDYKGWALFCDCDMVFLIDAKEIFNQALAKYAVMCVQHDYNVKEGTKMDNQLQLPYPRKNWSSVVLFNCGHPSNKKLTKELINNPSTTGKYLHRFSWLDDSDIGELHYSYNWLVG</sequence>
<name>A0A382IHV7_9ZZZZ</name>
<accession>A0A382IHV7</accession>
<dbReference type="PANTHER" id="PTHR35105">
    <property type="entry name" value="EXPRESSED PROTEIN"/>
    <property type="match status" value="1"/>
</dbReference>
<organism evidence="1">
    <name type="scientific">marine metagenome</name>
    <dbReference type="NCBI Taxonomy" id="408172"/>
    <lineage>
        <taxon>unclassified sequences</taxon>
        <taxon>metagenomes</taxon>
        <taxon>ecological metagenomes</taxon>
    </lineage>
</organism>
<dbReference type="SUPFAM" id="SSF53448">
    <property type="entry name" value="Nucleotide-diphospho-sugar transferases"/>
    <property type="match status" value="1"/>
</dbReference>
<dbReference type="AlphaFoldDB" id="A0A382IHV7"/>
<dbReference type="EMBL" id="UINC01067514">
    <property type="protein sequence ID" value="SVB99240.1"/>
    <property type="molecule type" value="Genomic_DNA"/>
</dbReference>
<protein>
    <recommendedName>
        <fullName evidence="2">Glycosyltransferase</fullName>
    </recommendedName>
</protein>
<gene>
    <name evidence="1" type="ORF">METZ01_LOCUS252094</name>
</gene>
<dbReference type="PANTHER" id="PTHR35105:SF2">
    <property type="entry name" value="PROTEIN CDI"/>
    <property type="match status" value="1"/>
</dbReference>
<dbReference type="Gene3D" id="3.90.550.10">
    <property type="entry name" value="Spore Coat Polysaccharide Biosynthesis Protein SpsA, Chain A"/>
    <property type="match status" value="1"/>
</dbReference>
<proteinExistence type="predicted"/>
<feature type="non-terminal residue" evidence="1">
    <location>
        <position position="183"/>
    </location>
</feature>
<evidence type="ECO:0008006" key="2">
    <source>
        <dbReference type="Google" id="ProtNLM"/>
    </source>
</evidence>